<accession>A0A0A9H8R6</accession>
<sequence>MNQFEFEVLELGVLQIATDIHVLVVLLCCKVLGPSSNLPSPSTPPATPTSSSLPSPSTPPANPTSSSLALPSTPPATLTPSSLPSPSTPPASPTSCVSASASMPTGEATRPCVSMSASTATS</sequence>
<evidence type="ECO:0000313" key="2">
    <source>
        <dbReference type="EMBL" id="JAE29313.1"/>
    </source>
</evidence>
<organism evidence="2">
    <name type="scientific">Arundo donax</name>
    <name type="common">Giant reed</name>
    <name type="synonym">Donax arundinaceus</name>
    <dbReference type="NCBI Taxonomy" id="35708"/>
    <lineage>
        <taxon>Eukaryota</taxon>
        <taxon>Viridiplantae</taxon>
        <taxon>Streptophyta</taxon>
        <taxon>Embryophyta</taxon>
        <taxon>Tracheophyta</taxon>
        <taxon>Spermatophyta</taxon>
        <taxon>Magnoliopsida</taxon>
        <taxon>Liliopsida</taxon>
        <taxon>Poales</taxon>
        <taxon>Poaceae</taxon>
        <taxon>PACMAD clade</taxon>
        <taxon>Arundinoideae</taxon>
        <taxon>Arundineae</taxon>
        <taxon>Arundo</taxon>
    </lineage>
</organism>
<dbReference type="AlphaFoldDB" id="A0A0A9H8R6"/>
<feature type="region of interest" description="Disordered" evidence="1">
    <location>
        <begin position="36"/>
        <end position="122"/>
    </location>
</feature>
<feature type="compositionally biased region" description="Low complexity" evidence="1">
    <location>
        <begin position="63"/>
        <end position="85"/>
    </location>
</feature>
<dbReference type="EMBL" id="GBRH01168583">
    <property type="protein sequence ID" value="JAE29313.1"/>
    <property type="molecule type" value="Transcribed_RNA"/>
</dbReference>
<proteinExistence type="predicted"/>
<reference evidence="2" key="1">
    <citation type="submission" date="2014-09" db="EMBL/GenBank/DDBJ databases">
        <authorList>
            <person name="Magalhaes I.L.F."/>
            <person name="Oliveira U."/>
            <person name="Santos F.R."/>
            <person name="Vidigal T.H.D.A."/>
            <person name="Brescovit A.D."/>
            <person name="Santos A.J."/>
        </authorList>
    </citation>
    <scope>NUCLEOTIDE SEQUENCE</scope>
    <source>
        <tissue evidence="2">Shoot tissue taken approximately 20 cm above the soil surface</tissue>
    </source>
</reference>
<name>A0A0A9H8R6_ARUDO</name>
<protein>
    <submittedName>
        <fullName evidence="2">Uncharacterized protein</fullName>
    </submittedName>
</protein>
<evidence type="ECO:0000256" key="1">
    <source>
        <dbReference type="SAM" id="MobiDB-lite"/>
    </source>
</evidence>
<feature type="compositionally biased region" description="Low complexity" evidence="1">
    <location>
        <begin position="93"/>
        <end position="102"/>
    </location>
</feature>
<reference evidence="2" key="2">
    <citation type="journal article" date="2015" name="Data Brief">
        <title>Shoot transcriptome of the giant reed, Arundo donax.</title>
        <authorList>
            <person name="Barrero R.A."/>
            <person name="Guerrero F.D."/>
            <person name="Moolhuijzen P."/>
            <person name="Goolsby J.A."/>
            <person name="Tidwell J."/>
            <person name="Bellgard S.E."/>
            <person name="Bellgard M.I."/>
        </authorList>
    </citation>
    <scope>NUCLEOTIDE SEQUENCE</scope>
    <source>
        <tissue evidence="2">Shoot tissue taken approximately 20 cm above the soil surface</tissue>
    </source>
</reference>